<dbReference type="Proteomes" id="UP000249645">
    <property type="component" value="Unassembled WGS sequence"/>
</dbReference>
<keyword evidence="3" id="KW-0732">Signal</keyword>
<name>A0A2W5EI40_9SPHI</name>
<evidence type="ECO:0000313" key="9">
    <source>
        <dbReference type="Proteomes" id="UP000249645"/>
    </source>
</evidence>
<dbReference type="GO" id="GO:0009279">
    <property type="term" value="C:cell outer membrane"/>
    <property type="evidence" value="ECO:0007669"/>
    <property type="project" value="UniProtKB-SubCell"/>
</dbReference>
<dbReference type="InterPro" id="IPR012944">
    <property type="entry name" value="SusD_RagB_dom"/>
</dbReference>
<sequence length="498" mass="56474">MEESSQDELKPGSVSDLNGLMSASGYPYQDKLCILLNLMSDDVICNGGQGYEKYVNTLKSGKPAFTWSSELFQDMLVSGANTKYLDSWIVIYNKISGCNVVLDYLDKVTGGNDARENLRGQALAMRAYYYFYLVNLFGKPYNSADPTKLPGVPLKLTMQVTDSLYPRSSVSDVYEQVIKDLKTAANILEMYPTENSVYKMNTNAIYTLLSRVYLYEENWDSTIHYSSIVLSRKSELTNLNTFQGPGNGYYKYTGGTDNRIYNASVSPEILWMYQKGYTSSTSLADVAGEGVFFPSSLDPFYTSTNPPPYCVSNELMALYDVKPQSDTLKYLGDLRGRIFIGYTSTVFYSPFFSLGYTQFFGGQGGLGIRLSEAYLNRAEAYIHRYLSGSSPNDCQAALNDINKVRENRFDSRQPYEPINIQDGTTLLDFYKNERRREFPFEGHRWFDLRRYGMPEIKHTYTEDIGSTQEFVLGKGDNRYTLKIPKEVIDRNGALVQNP</sequence>
<evidence type="ECO:0000256" key="3">
    <source>
        <dbReference type="ARBA" id="ARBA00022729"/>
    </source>
</evidence>
<dbReference type="AlphaFoldDB" id="A0A2W5EI40"/>
<dbReference type="EMBL" id="QFOI01000580">
    <property type="protein sequence ID" value="PZP40810.1"/>
    <property type="molecule type" value="Genomic_DNA"/>
</dbReference>
<evidence type="ECO:0008006" key="10">
    <source>
        <dbReference type="Google" id="ProtNLM"/>
    </source>
</evidence>
<comment type="caution">
    <text evidence="8">The sequence shown here is derived from an EMBL/GenBank/DDBJ whole genome shotgun (WGS) entry which is preliminary data.</text>
</comment>
<dbReference type="CDD" id="cd08977">
    <property type="entry name" value="SusD"/>
    <property type="match status" value="1"/>
</dbReference>
<reference evidence="8 9" key="1">
    <citation type="submission" date="2017-11" db="EMBL/GenBank/DDBJ databases">
        <title>Infants hospitalized years apart are colonized by the same room-sourced microbial strains.</title>
        <authorList>
            <person name="Brooks B."/>
            <person name="Olm M.R."/>
            <person name="Firek B.A."/>
            <person name="Baker R."/>
            <person name="Thomas B.C."/>
            <person name="Morowitz M.J."/>
            <person name="Banfield J.F."/>
        </authorList>
    </citation>
    <scope>NUCLEOTIDE SEQUENCE [LARGE SCALE GENOMIC DNA]</scope>
    <source>
        <strain evidence="8">S2_009_000_R2_76</strain>
    </source>
</reference>
<proteinExistence type="inferred from homology"/>
<comment type="similarity">
    <text evidence="2">Belongs to the SusD family.</text>
</comment>
<evidence type="ECO:0000256" key="4">
    <source>
        <dbReference type="ARBA" id="ARBA00023136"/>
    </source>
</evidence>
<dbReference type="SUPFAM" id="SSF48452">
    <property type="entry name" value="TPR-like"/>
    <property type="match status" value="1"/>
</dbReference>
<dbReference type="Pfam" id="PF14322">
    <property type="entry name" value="SusD-like_3"/>
    <property type="match status" value="1"/>
</dbReference>
<organism evidence="8 9">
    <name type="scientific">Pseudopedobacter saltans</name>
    <dbReference type="NCBI Taxonomy" id="151895"/>
    <lineage>
        <taxon>Bacteria</taxon>
        <taxon>Pseudomonadati</taxon>
        <taxon>Bacteroidota</taxon>
        <taxon>Sphingobacteriia</taxon>
        <taxon>Sphingobacteriales</taxon>
        <taxon>Sphingobacteriaceae</taxon>
        <taxon>Pseudopedobacter</taxon>
    </lineage>
</organism>
<protein>
    <recommendedName>
        <fullName evidence="10">RagB/SusD family nutrient uptake outer membrane protein</fullName>
    </recommendedName>
</protein>
<keyword evidence="4" id="KW-0472">Membrane</keyword>
<gene>
    <name evidence="8" type="ORF">DI598_19025</name>
</gene>
<evidence type="ECO:0000256" key="1">
    <source>
        <dbReference type="ARBA" id="ARBA00004442"/>
    </source>
</evidence>
<feature type="domain" description="SusD-like N-terminal" evidence="7">
    <location>
        <begin position="74"/>
        <end position="214"/>
    </location>
</feature>
<evidence type="ECO:0000259" key="6">
    <source>
        <dbReference type="Pfam" id="PF07980"/>
    </source>
</evidence>
<feature type="domain" description="RagB/SusD" evidence="6">
    <location>
        <begin position="224"/>
        <end position="498"/>
    </location>
</feature>
<dbReference type="Pfam" id="PF07980">
    <property type="entry name" value="SusD_RagB"/>
    <property type="match status" value="1"/>
</dbReference>
<evidence type="ECO:0000256" key="2">
    <source>
        <dbReference type="ARBA" id="ARBA00006275"/>
    </source>
</evidence>
<dbReference type="InterPro" id="IPR033985">
    <property type="entry name" value="SusD-like_N"/>
</dbReference>
<evidence type="ECO:0000313" key="8">
    <source>
        <dbReference type="EMBL" id="PZP40810.1"/>
    </source>
</evidence>
<comment type="subcellular location">
    <subcellularLocation>
        <location evidence="1">Cell outer membrane</location>
    </subcellularLocation>
</comment>
<keyword evidence="5" id="KW-0998">Cell outer membrane</keyword>
<evidence type="ECO:0000256" key="5">
    <source>
        <dbReference type="ARBA" id="ARBA00023237"/>
    </source>
</evidence>
<evidence type="ECO:0000259" key="7">
    <source>
        <dbReference type="Pfam" id="PF14322"/>
    </source>
</evidence>
<dbReference type="InterPro" id="IPR011990">
    <property type="entry name" value="TPR-like_helical_dom_sf"/>
</dbReference>
<dbReference type="Gene3D" id="1.25.40.390">
    <property type="match status" value="1"/>
</dbReference>
<accession>A0A2W5EI40</accession>